<feature type="region of interest" description="Disordered" evidence="6">
    <location>
        <begin position="62"/>
        <end position="95"/>
    </location>
</feature>
<dbReference type="STRING" id="351160.RCIX2564"/>
<dbReference type="KEGG" id="rci:RCIX2564"/>
<protein>
    <recommendedName>
        <fullName evidence="5">Large ribosomal subunit protein eL19</fullName>
    </recommendedName>
</protein>
<dbReference type="GO" id="GO:0022625">
    <property type="term" value="C:cytosolic large ribosomal subunit"/>
    <property type="evidence" value="ECO:0007669"/>
    <property type="project" value="InterPro"/>
</dbReference>
<dbReference type="InterPro" id="IPR039547">
    <property type="entry name" value="Ribosomal_eL19"/>
</dbReference>
<dbReference type="Gene3D" id="1.10.1650.10">
    <property type="match status" value="1"/>
</dbReference>
<comment type="similarity">
    <text evidence="1 5">Belongs to the eukaryotic ribosomal protein eL19 family.</text>
</comment>
<dbReference type="InterPro" id="IPR015974">
    <property type="entry name" value="Ribosomal_eL19_dom3"/>
</dbReference>
<dbReference type="Pfam" id="PF01280">
    <property type="entry name" value="Ribosomal_L19e"/>
    <property type="match status" value="1"/>
</dbReference>
<comment type="function">
    <text evidence="5">Binds to the 23S rRNA.</text>
</comment>
<evidence type="ECO:0000313" key="9">
    <source>
        <dbReference type="Proteomes" id="UP000000663"/>
    </source>
</evidence>
<gene>
    <name evidence="5 8" type="primary">rpl19e</name>
    <name evidence="8" type="ORF">RCIX2564</name>
</gene>
<keyword evidence="5" id="KW-0699">rRNA-binding</keyword>
<evidence type="ECO:0000256" key="2">
    <source>
        <dbReference type="ARBA" id="ARBA00011838"/>
    </source>
</evidence>
<dbReference type="GO" id="GO:0003735">
    <property type="term" value="F:structural constituent of ribosome"/>
    <property type="evidence" value="ECO:0007669"/>
    <property type="project" value="InterPro"/>
</dbReference>
<evidence type="ECO:0000256" key="5">
    <source>
        <dbReference type="HAMAP-Rule" id="MF_01475"/>
    </source>
</evidence>
<dbReference type="GO" id="GO:0006412">
    <property type="term" value="P:translation"/>
    <property type="evidence" value="ECO:0007669"/>
    <property type="project" value="UniProtKB-UniRule"/>
</dbReference>
<organism evidence="8 9">
    <name type="scientific">Methanocella arvoryzae (strain DSM 22066 / NBRC 105507 / MRE50)</name>
    <dbReference type="NCBI Taxonomy" id="351160"/>
    <lineage>
        <taxon>Archaea</taxon>
        <taxon>Methanobacteriati</taxon>
        <taxon>Methanobacteriota</taxon>
        <taxon>Stenosarchaea group</taxon>
        <taxon>Methanomicrobia</taxon>
        <taxon>Methanocellales</taxon>
        <taxon>Methanocellaceae</taxon>
        <taxon>Methanocella</taxon>
    </lineage>
</organism>
<name>Q0W1X0_METAR</name>
<dbReference type="PANTHER" id="PTHR10722">
    <property type="entry name" value="60S RIBOSOMAL PROTEIN L19"/>
    <property type="match status" value="1"/>
</dbReference>
<dbReference type="NCBIfam" id="NF006343">
    <property type="entry name" value="PRK08570.1"/>
    <property type="match status" value="1"/>
</dbReference>
<dbReference type="GO" id="GO:0070180">
    <property type="term" value="F:large ribosomal subunit rRNA binding"/>
    <property type="evidence" value="ECO:0007669"/>
    <property type="project" value="UniProtKB-UniRule"/>
</dbReference>
<keyword evidence="4 5" id="KW-0687">Ribonucleoprotein</keyword>
<evidence type="ECO:0000256" key="3">
    <source>
        <dbReference type="ARBA" id="ARBA00022980"/>
    </source>
</evidence>
<feature type="compositionally biased region" description="Basic residues" evidence="6">
    <location>
        <begin position="71"/>
        <end position="89"/>
    </location>
</feature>
<dbReference type="InterPro" id="IPR000196">
    <property type="entry name" value="Ribosomal_eL19_dom"/>
</dbReference>
<evidence type="ECO:0000256" key="4">
    <source>
        <dbReference type="ARBA" id="ARBA00023274"/>
    </source>
</evidence>
<comment type="subunit">
    <text evidence="2 5">Part of the 50S ribosomal subunit.</text>
</comment>
<dbReference type="HAMAP" id="MF_01475">
    <property type="entry name" value="Ribosomal_eL19"/>
    <property type="match status" value="1"/>
</dbReference>
<dbReference type="InterPro" id="IPR015973">
    <property type="entry name" value="Ribosomal_eL19_dom2"/>
</dbReference>
<dbReference type="SMART" id="SM01416">
    <property type="entry name" value="Ribosomal_L19e"/>
    <property type="match status" value="1"/>
</dbReference>
<dbReference type="SUPFAM" id="SSF48140">
    <property type="entry name" value="Ribosomal protein L19 (L19e)"/>
    <property type="match status" value="1"/>
</dbReference>
<dbReference type="AlphaFoldDB" id="Q0W1X0"/>
<dbReference type="Pfam" id="PF25476">
    <property type="entry name" value="Ribosomal_L19e_C"/>
    <property type="match status" value="1"/>
</dbReference>
<dbReference type="InterPro" id="IPR057259">
    <property type="entry name" value="Ribosomal_L19e"/>
</dbReference>
<proteinExistence type="inferred from homology"/>
<dbReference type="eggNOG" id="arCOG04089">
    <property type="taxonomic scope" value="Archaea"/>
</dbReference>
<reference evidence="8 9" key="1">
    <citation type="journal article" date="2006" name="Science">
        <title>Genome of rice cluster I archaea -- the key methane producers in the rice rhizosphere.</title>
        <authorList>
            <person name="Erkel C."/>
            <person name="Kube M."/>
            <person name="Reinhardt R."/>
            <person name="Liesack W."/>
        </authorList>
    </citation>
    <scope>NUCLEOTIDE SEQUENCE [LARGE SCALE GENOMIC DNA]</scope>
    <source>
        <strain evidence="9">DSM 22066 / NBRC 105507 / MRE50</strain>
    </source>
</reference>
<dbReference type="OrthoDB" id="11624at2157"/>
<dbReference type="CDD" id="cd00481">
    <property type="entry name" value="Ribosomal_L19e"/>
    <property type="match status" value="1"/>
</dbReference>
<accession>Q0W1X0</accession>
<dbReference type="Gene3D" id="1.20.5.560">
    <property type="entry name" value="Single Heli x bin"/>
    <property type="match status" value="1"/>
</dbReference>
<dbReference type="InterPro" id="IPR057260">
    <property type="entry name" value="Ribosomal_L19e_C"/>
</dbReference>
<dbReference type="Proteomes" id="UP000000663">
    <property type="component" value="Chromosome"/>
</dbReference>
<dbReference type="Gene3D" id="1.10.1200.60">
    <property type="match status" value="1"/>
</dbReference>
<keyword evidence="3 5" id="KW-0689">Ribosomal protein</keyword>
<dbReference type="InterPro" id="IPR035970">
    <property type="entry name" value="60S_ribosomal_eL19_sf"/>
</dbReference>
<dbReference type="FunFam" id="1.10.1650.10:FF:000001">
    <property type="entry name" value="Ribosomal protein L19"/>
    <property type="match status" value="1"/>
</dbReference>
<dbReference type="EMBL" id="AM114193">
    <property type="protein sequence ID" value="CAJ37623.1"/>
    <property type="molecule type" value="Genomic_DNA"/>
</dbReference>
<dbReference type="RefSeq" id="WP_012034962.1">
    <property type="nucleotide sequence ID" value="NC_009464.1"/>
</dbReference>
<dbReference type="GeneID" id="5144363"/>
<evidence type="ECO:0000256" key="1">
    <source>
        <dbReference type="ARBA" id="ARBA00011082"/>
    </source>
</evidence>
<evidence type="ECO:0000259" key="7">
    <source>
        <dbReference type="SMART" id="SM01416"/>
    </source>
</evidence>
<feature type="domain" description="Large ribosomal subunit protein eL19" evidence="7">
    <location>
        <begin position="3"/>
        <end position="146"/>
    </location>
</feature>
<evidence type="ECO:0000313" key="8">
    <source>
        <dbReference type="EMBL" id="CAJ37623.1"/>
    </source>
</evidence>
<dbReference type="InterPro" id="IPR015972">
    <property type="entry name" value="Ribosomal_eL19_dom1"/>
</dbReference>
<keyword evidence="5" id="KW-0694">RNA-binding</keyword>
<sequence length="152" mass="17181">MVDLANQKRLAAAILNVGQTRVWMDPTKLEDIATAITREDIRGLIEAGTIKRRAVVGISRGRARARDLKRAKGHGKGHGSRRGAKGARTPKKEQWMKRIRAQRKLLKSLRESKELTPHTYRTLYRKAKGGEFRNVAHLKSYIAYAAAQKKEV</sequence>
<evidence type="ECO:0000256" key="6">
    <source>
        <dbReference type="SAM" id="MobiDB-lite"/>
    </source>
</evidence>
<dbReference type="PATRIC" id="fig|351160.9.peg.660"/>
<keyword evidence="9" id="KW-1185">Reference proteome</keyword>